<sequence length="308" mass="32974">MTSSPIVCTTVTEFQDVLAEKLSNAAEPTLGFIPTMGALHAGHQELFKTARANNAVVAISVFVNPLQFDRAEDFENYPRNLDADVAIAAEVGVDVIFAPELQEMYPDETPRISVRTGHMGEVLEGALRPGHFDGVGTVVNKLFNIVAAGAAEVRGVLPFTAYFGQKDAQQLAILSAMVEDFNLPVQIHPVPIVRDEGGLALSSRNQRLNEDQLIQARALNEGLELLAAEAAAGRPLDVAAAIDHITASVVSAPGDDVVDELVIVDADTFTPLTEEQRADPTSWPPRLLALLAAFVGPVRLIDNKILKG</sequence>
<feature type="binding site" evidence="8">
    <location>
        <begin position="164"/>
        <end position="167"/>
    </location>
    <ligand>
        <name>ATP</name>
        <dbReference type="ChEBI" id="CHEBI:30616"/>
    </ligand>
</feature>
<dbReference type="PANTHER" id="PTHR21299">
    <property type="entry name" value="CYTIDYLATE KINASE/PANTOATE-BETA-ALANINE LIGASE"/>
    <property type="match status" value="1"/>
</dbReference>
<dbReference type="Gene3D" id="3.40.50.620">
    <property type="entry name" value="HUPs"/>
    <property type="match status" value="1"/>
</dbReference>
<dbReference type="InterPro" id="IPR014729">
    <property type="entry name" value="Rossmann-like_a/b/a_fold"/>
</dbReference>
<evidence type="ECO:0000256" key="6">
    <source>
        <dbReference type="ARBA" id="ARBA00022840"/>
    </source>
</evidence>
<proteinExistence type="inferred from homology"/>
<dbReference type="HAMAP" id="MF_00158">
    <property type="entry name" value="PanC"/>
    <property type="match status" value="1"/>
</dbReference>
<dbReference type="GO" id="GO:0004592">
    <property type="term" value="F:pantoate-beta-alanine ligase activity"/>
    <property type="evidence" value="ECO:0007669"/>
    <property type="project" value="UniProtKB-EC"/>
</dbReference>
<keyword evidence="6 8" id="KW-0067">ATP-binding</keyword>
<reference evidence="9 10" key="1">
    <citation type="submission" date="2024-09" db="EMBL/GenBank/DDBJ databases">
        <authorList>
            <person name="Sun Q."/>
            <person name="Mori K."/>
        </authorList>
    </citation>
    <scope>NUCLEOTIDE SEQUENCE [LARGE SCALE GENOMIC DNA]</scope>
    <source>
        <strain evidence="9 10">NCAIM B.02604</strain>
    </source>
</reference>
<name>A0ABV6PDB3_9MICC</name>
<feature type="active site" description="Proton donor" evidence="8">
    <location>
        <position position="43"/>
    </location>
</feature>
<keyword evidence="3 8" id="KW-0436">Ligase</keyword>
<dbReference type="Gene3D" id="3.30.1300.10">
    <property type="entry name" value="Pantoate-beta-alanine ligase, C-terminal domain"/>
    <property type="match status" value="1"/>
</dbReference>
<feature type="binding site" evidence="8">
    <location>
        <position position="67"/>
    </location>
    <ligand>
        <name>(R)-pantoate</name>
        <dbReference type="ChEBI" id="CHEBI:15980"/>
    </ligand>
</feature>
<gene>
    <name evidence="8 9" type="primary">panC</name>
    <name evidence="9" type="ORF">ACFFFR_08220</name>
</gene>
<feature type="binding site" evidence="8">
    <location>
        <position position="67"/>
    </location>
    <ligand>
        <name>beta-alanine</name>
        <dbReference type="ChEBI" id="CHEBI:57966"/>
    </ligand>
</feature>
<keyword evidence="5 8" id="KW-0547">Nucleotide-binding</keyword>
<dbReference type="EMBL" id="JBHLUB010000030">
    <property type="protein sequence ID" value="MFC0582362.1"/>
    <property type="molecule type" value="Genomic_DNA"/>
</dbReference>
<dbReference type="InterPro" id="IPR003721">
    <property type="entry name" value="Pantoate_ligase"/>
</dbReference>
<keyword evidence="4 8" id="KW-0566">Pantothenate biosynthesis</keyword>
<dbReference type="Proteomes" id="UP001589862">
    <property type="component" value="Unassembled WGS sequence"/>
</dbReference>
<evidence type="ECO:0000256" key="8">
    <source>
        <dbReference type="HAMAP-Rule" id="MF_00158"/>
    </source>
</evidence>
<comment type="function">
    <text evidence="8">Catalyzes the condensation of pantoate with beta-alanine in an ATP-dependent reaction via a pantoyl-adenylate intermediate.</text>
</comment>
<comment type="subunit">
    <text evidence="8">Homodimer.</text>
</comment>
<keyword evidence="8" id="KW-0963">Cytoplasm</keyword>
<comment type="similarity">
    <text evidence="2 8">Belongs to the pantothenate synthetase family.</text>
</comment>
<dbReference type="RefSeq" id="WP_377459463.1">
    <property type="nucleotide sequence ID" value="NZ_JBHLUB010000030.1"/>
</dbReference>
<feature type="binding site" evidence="8">
    <location>
        <begin position="201"/>
        <end position="204"/>
    </location>
    <ligand>
        <name>ATP</name>
        <dbReference type="ChEBI" id="CHEBI:30616"/>
    </ligand>
</feature>
<comment type="caution">
    <text evidence="9">The sequence shown here is derived from an EMBL/GenBank/DDBJ whole genome shotgun (WGS) entry which is preliminary data.</text>
</comment>
<comment type="pathway">
    <text evidence="1 8">Cofactor biosynthesis; (R)-pantothenate biosynthesis; (R)-pantothenate from (R)-pantoate and beta-alanine: step 1/1.</text>
</comment>
<protein>
    <recommendedName>
        <fullName evidence="8">Pantothenate synthetase</fullName>
        <shortName evidence="8">PS</shortName>
        <ecNumber evidence="8">6.3.2.1</ecNumber>
    </recommendedName>
    <alternativeName>
        <fullName evidence="8">Pantoate--beta-alanine ligase</fullName>
    </alternativeName>
    <alternativeName>
        <fullName evidence="8">Pantoate-activating enzyme</fullName>
    </alternativeName>
</protein>
<comment type="miscellaneous">
    <text evidence="8">The reaction proceeds by a bi uni uni bi ping pong mechanism.</text>
</comment>
<feature type="binding site" evidence="8">
    <location>
        <begin position="36"/>
        <end position="43"/>
    </location>
    <ligand>
        <name>ATP</name>
        <dbReference type="ChEBI" id="CHEBI:30616"/>
    </ligand>
</feature>
<evidence type="ECO:0000256" key="5">
    <source>
        <dbReference type="ARBA" id="ARBA00022741"/>
    </source>
</evidence>
<dbReference type="PANTHER" id="PTHR21299:SF1">
    <property type="entry name" value="PANTOATE--BETA-ALANINE LIGASE"/>
    <property type="match status" value="1"/>
</dbReference>
<feature type="binding site" evidence="8">
    <location>
        <position position="170"/>
    </location>
    <ligand>
        <name>(R)-pantoate</name>
        <dbReference type="ChEBI" id="CHEBI:15980"/>
    </ligand>
</feature>
<dbReference type="Pfam" id="PF02569">
    <property type="entry name" value="Pantoate_ligase"/>
    <property type="match status" value="1"/>
</dbReference>
<evidence type="ECO:0000313" key="9">
    <source>
        <dbReference type="EMBL" id="MFC0582362.1"/>
    </source>
</evidence>
<comment type="catalytic activity">
    <reaction evidence="7 8">
        <text>(R)-pantoate + beta-alanine + ATP = (R)-pantothenate + AMP + diphosphate + H(+)</text>
        <dbReference type="Rhea" id="RHEA:10912"/>
        <dbReference type="ChEBI" id="CHEBI:15378"/>
        <dbReference type="ChEBI" id="CHEBI:15980"/>
        <dbReference type="ChEBI" id="CHEBI:29032"/>
        <dbReference type="ChEBI" id="CHEBI:30616"/>
        <dbReference type="ChEBI" id="CHEBI:33019"/>
        <dbReference type="ChEBI" id="CHEBI:57966"/>
        <dbReference type="ChEBI" id="CHEBI:456215"/>
        <dbReference type="EC" id="6.3.2.1"/>
    </reaction>
</comment>
<dbReference type="SUPFAM" id="SSF52374">
    <property type="entry name" value="Nucleotidylyl transferase"/>
    <property type="match status" value="1"/>
</dbReference>
<feature type="binding site" evidence="8">
    <location>
        <position position="193"/>
    </location>
    <ligand>
        <name>ATP</name>
        <dbReference type="ChEBI" id="CHEBI:30616"/>
    </ligand>
</feature>
<dbReference type="EC" id="6.3.2.1" evidence="8"/>
<dbReference type="NCBIfam" id="TIGR00018">
    <property type="entry name" value="panC"/>
    <property type="match status" value="1"/>
</dbReference>
<evidence type="ECO:0000256" key="4">
    <source>
        <dbReference type="ARBA" id="ARBA00022655"/>
    </source>
</evidence>
<evidence type="ECO:0000256" key="7">
    <source>
        <dbReference type="ARBA" id="ARBA00048258"/>
    </source>
</evidence>
<evidence type="ECO:0000256" key="2">
    <source>
        <dbReference type="ARBA" id="ARBA00009256"/>
    </source>
</evidence>
<evidence type="ECO:0000256" key="1">
    <source>
        <dbReference type="ARBA" id="ARBA00004990"/>
    </source>
</evidence>
<keyword evidence="10" id="KW-1185">Reference proteome</keyword>
<evidence type="ECO:0000256" key="3">
    <source>
        <dbReference type="ARBA" id="ARBA00022598"/>
    </source>
</evidence>
<dbReference type="InterPro" id="IPR042176">
    <property type="entry name" value="Pantoate_ligase_C"/>
</dbReference>
<evidence type="ECO:0000313" key="10">
    <source>
        <dbReference type="Proteomes" id="UP001589862"/>
    </source>
</evidence>
<accession>A0ABV6PDB3</accession>
<organism evidence="9 10">
    <name type="scientific">Micrococcoides hystricis</name>
    <dbReference type="NCBI Taxonomy" id="1572761"/>
    <lineage>
        <taxon>Bacteria</taxon>
        <taxon>Bacillati</taxon>
        <taxon>Actinomycetota</taxon>
        <taxon>Actinomycetes</taxon>
        <taxon>Micrococcales</taxon>
        <taxon>Micrococcaceae</taxon>
        <taxon>Micrococcoides</taxon>
    </lineage>
</organism>
<comment type="subcellular location">
    <subcellularLocation>
        <location evidence="8">Cytoplasm</location>
    </subcellularLocation>
</comment>